<keyword evidence="3" id="KW-1185">Reference proteome</keyword>
<keyword evidence="1" id="KW-1133">Transmembrane helix</keyword>
<dbReference type="AlphaFoldDB" id="A0A834JPM6"/>
<keyword evidence="1" id="KW-0812">Transmembrane</keyword>
<evidence type="ECO:0000313" key="3">
    <source>
        <dbReference type="Proteomes" id="UP000600918"/>
    </source>
</evidence>
<accession>A0A834JPM6</accession>
<gene>
    <name evidence="2" type="ORF">H0235_017482</name>
</gene>
<feature type="transmembrane region" description="Helical" evidence="1">
    <location>
        <begin position="175"/>
        <end position="193"/>
    </location>
</feature>
<evidence type="ECO:0000256" key="1">
    <source>
        <dbReference type="SAM" id="Phobius"/>
    </source>
</evidence>
<dbReference type="EMBL" id="JACSDY010000022">
    <property type="protein sequence ID" value="KAF7392483.1"/>
    <property type="molecule type" value="Genomic_DNA"/>
</dbReference>
<name>A0A834JPM6_VESPE</name>
<sequence>MTSQSQKKIALSYPVRIGLVSASLMAQARSTILPGIIQLPPSVFYGLKMFNTSDGKPRRFNILILLIELFRSLHCHEFSLFLLRNSLIKMMTIVTLSAASWLLRNLQQTSYREMITVTEAIPEELRLGVRIPSGGYSSSVDCSMVTESDLPEAEQLTFQEFYRIHTNPLQNPTFIVIRSTVSSILLTVLTMMLRPFRSVL</sequence>
<evidence type="ECO:0000313" key="2">
    <source>
        <dbReference type="EMBL" id="KAF7392483.1"/>
    </source>
</evidence>
<proteinExistence type="predicted"/>
<dbReference type="Proteomes" id="UP000600918">
    <property type="component" value="Unassembled WGS sequence"/>
</dbReference>
<comment type="caution">
    <text evidence="2">The sequence shown here is derived from an EMBL/GenBank/DDBJ whole genome shotgun (WGS) entry which is preliminary data.</text>
</comment>
<reference evidence="2" key="1">
    <citation type="journal article" date="2020" name="G3 (Bethesda)">
        <title>High-Quality Assemblies for Three Invasive Social Wasps from the &lt;i&gt;Vespula&lt;/i&gt; Genus.</title>
        <authorList>
            <person name="Harrop T.W.R."/>
            <person name="Guhlin J."/>
            <person name="McLaughlin G.M."/>
            <person name="Permina E."/>
            <person name="Stockwell P."/>
            <person name="Gilligan J."/>
            <person name="Le Lec M.F."/>
            <person name="Gruber M.A.M."/>
            <person name="Quinn O."/>
            <person name="Lovegrove M."/>
            <person name="Duncan E.J."/>
            <person name="Remnant E.J."/>
            <person name="Van Eeckhoven J."/>
            <person name="Graham B."/>
            <person name="Knapp R.A."/>
            <person name="Langford K.W."/>
            <person name="Kronenberg Z."/>
            <person name="Press M.O."/>
            <person name="Eacker S.M."/>
            <person name="Wilson-Rankin E.E."/>
            <person name="Purcell J."/>
            <person name="Lester P.J."/>
            <person name="Dearden P.K."/>
        </authorList>
    </citation>
    <scope>NUCLEOTIDE SEQUENCE</scope>
    <source>
        <strain evidence="2">Volc-1</strain>
    </source>
</reference>
<protein>
    <submittedName>
        <fullName evidence="2">Uncharacterized protein</fullName>
    </submittedName>
</protein>
<organism evidence="2 3">
    <name type="scientific">Vespula pensylvanica</name>
    <name type="common">Western yellow jacket</name>
    <name type="synonym">Wasp</name>
    <dbReference type="NCBI Taxonomy" id="30213"/>
    <lineage>
        <taxon>Eukaryota</taxon>
        <taxon>Metazoa</taxon>
        <taxon>Ecdysozoa</taxon>
        <taxon>Arthropoda</taxon>
        <taxon>Hexapoda</taxon>
        <taxon>Insecta</taxon>
        <taxon>Pterygota</taxon>
        <taxon>Neoptera</taxon>
        <taxon>Endopterygota</taxon>
        <taxon>Hymenoptera</taxon>
        <taxon>Apocrita</taxon>
        <taxon>Aculeata</taxon>
        <taxon>Vespoidea</taxon>
        <taxon>Vespidae</taxon>
        <taxon>Vespinae</taxon>
        <taxon>Vespula</taxon>
    </lineage>
</organism>
<keyword evidence="1" id="KW-0472">Membrane</keyword>